<protein>
    <submittedName>
        <fullName evidence="9">Methyl-accepting chemotaxis protein</fullName>
    </submittedName>
</protein>
<evidence type="ECO:0000256" key="6">
    <source>
        <dbReference type="SAM" id="Coils"/>
    </source>
</evidence>
<evidence type="ECO:0000259" key="8">
    <source>
        <dbReference type="PROSITE" id="PS50111"/>
    </source>
</evidence>
<evidence type="ECO:0000256" key="7">
    <source>
        <dbReference type="SAM" id="Phobius"/>
    </source>
</evidence>
<feature type="transmembrane region" description="Helical" evidence="7">
    <location>
        <begin position="12"/>
        <end position="34"/>
    </location>
</feature>
<name>A0ABV6G9S7_9BACI</name>
<dbReference type="SUPFAM" id="SSF58104">
    <property type="entry name" value="Methyl-accepting chemotaxis protein (MCP) signaling domain"/>
    <property type="match status" value="1"/>
</dbReference>
<keyword evidence="2" id="KW-0145">Chemotaxis</keyword>
<dbReference type="InterPro" id="IPR004089">
    <property type="entry name" value="MCPsignal_dom"/>
</dbReference>
<feature type="coiled-coil region" evidence="6">
    <location>
        <begin position="286"/>
        <end position="320"/>
    </location>
</feature>
<keyword evidence="7" id="KW-0812">Transmembrane</keyword>
<comment type="similarity">
    <text evidence="4">Belongs to the methyl-accepting chemotaxis (MCP) protein family.</text>
</comment>
<evidence type="ECO:0000256" key="3">
    <source>
        <dbReference type="ARBA" id="ARBA00023224"/>
    </source>
</evidence>
<dbReference type="Proteomes" id="UP001589854">
    <property type="component" value="Unassembled WGS sequence"/>
</dbReference>
<dbReference type="PANTHER" id="PTHR32089:SF114">
    <property type="entry name" value="METHYL-ACCEPTING CHEMOTAXIS PROTEIN MCPB"/>
    <property type="match status" value="1"/>
</dbReference>
<dbReference type="RefSeq" id="WP_378930427.1">
    <property type="nucleotide sequence ID" value="NZ_JBHLVO010000002.1"/>
</dbReference>
<dbReference type="PROSITE" id="PS50111">
    <property type="entry name" value="CHEMOTAXIS_TRANSDUC_2"/>
    <property type="match status" value="1"/>
</dbReference>
<keyword evidence="3 5" id="KW-0807">Transducer</keyword>
<evidence type="ECO:0000256" key="4">
    <source>
        <dbReference type="ARBA" id="ARBA00029447"/>
    </source>
</evidence>
<evidence type="ECO:0000256" key="2">
    <source>
        <dbReference type="ARBA" id="ARBA00022500"/>
    </source>
</evidence>
<dbReference type="InterPro" id="IPR029151">
    <property type="entry name" value="Sensor-like_sf"/>
</dbReference>
<feature type="domain" description="Methyl-accepting transducer" evidence="8">
    <location>
        <begin position="296"/>
        <end position="553"/>
    </location>
</feature>
<organism evidence="9 10">
    <name type="scientific">Metabacillus herbersteinensis</name>
    <dbReference type="NCBI Taxonomy" id="283816"/>
    <lineage>
        <taxon>Bacteria</taxon>
        <taxon>Bacillati</taxon>
        <taxon>Bacillota</taxon>
        <taxon>Bacilli</taxon>
        <taxon>Bacillales</taxon>
        <taxon>Bacillaceae</taxon>
        <taxon>Metabacillus</taxon>
    </lineage>
</organism>
<dbReference type="Pfam" id="PF00015">
    <property type="entry name" value="MCPsignal"/>
    <property type="match status" value="1"/>
</dbReference>
<dbReference type="CDD" id="cd06225">
    <property type="entry name" value="HAMP"/>
    <property type="match status" value="1"/>
</dbReference>
<comment type="caution">
    <text evidence="9">The sequence shown here is derived from an EMBL/GenBank/DDBJ whole genome shotgun (WGS) entry which is preliminary data.</text>
</comment>
<proteinExistence type="inferred from homology"/>
<dbReference type="Gene3D" id="6.10.340.10">
    <property type="match status" value="1"/>
</dbReference>
<dbReference type="SMART" id="SM00283">
    <property type="entry name" value="MA"/>
    <property type="match status" value="1"/>
</dbReference>
<gene>
    <name evidence="9" type="ORF">ACFFIX_03085</name>
</gene>
<reference evidence="9 10" key="1">
    <citation type="submission" date="2024-09" db="EMBL/GenBank/DDBJ databases">
        <authorList>
            <person name="Sun Q."/>
            <person name="Mori K."/>
        </authorList>
    </citation>
    <scope>NUCLEOTIDE SEQUENCE [LARGE SCALE GENOMIC DNA]</scope>
    <source>
        <strain evidence="9 10">CCM 7228</strain>
    </source>
</reference>
<sequence>MKSSKKKSLKGSLTLLLFILITSFFMLSSMFMFFNSKLSINETFAQTSVHHAERIGNSVDADLYAEFLKNPAKDDTYEKLRTELNEYREKIGAMYVYTLQVTDDQKLGIMVDGMASLEDTVDIGEPTTATTYKDITPVLNGNTASTEIVRDPEYGDYMSAFAPINDSNENLVGILGVDMEAEVVNTISNDVLTSSMPIFLVGSLVVLVLILLSVYFYLSKKLNPLAALTEVTKLIASGDIEKAKQQMSKIDRYSKNEIGILGASILSMTTTLESIIKNIQTHSLSVNTQSSRLNQTSNEVNEASNQIATTMEEMANAIELQANSTTDISEEMNEFSQSISLTANQGQEVLNSSTTILTRTETGTKLMNSSIDKMEDIYQMVEKSVTKVRDLESQTNEVTTLVSFISSIADQTNLLALNAAIEAARAGEAGKGFAVVADEVRKLAEEVSKSVKNINTIVSNVKNNSSEMADFLQKGLTNVVEGKENLNKTGDSFKDISFEISSMNGLVTSMHKQLQTVLTKQEQMKSALTDIAAVSEENAAAIEQVTASSQQMNASSHLIQNQVEELHEMSKELNEMNGNFRV</sequence>
<dbReference type="SUPFAM" id="SSF103190">
    <property type="entry name" value="Sensory domain-like"/>
    <property type="match status" value="1"/>
</dbReference>
<keyword evidence="10" id="KW-1185">Reference proteome</keyword>
<evidence type="ECO:0000256" key="5">
    <source>
        <dbReference type="PROSITE-ProRule" id="PRU00284"/>
    </source>
</evidence>
<dbReference type="InterPro" id="IPR004090">
    <property type="entry name" value="Chemotax_Me-accpt_rcpt"/>
</dbReference>
<evidence type="ECO:0000256" key="1">
    <source>
        <dbReference type="ARBA" id="ARBA00022481"/>
    </source>
</evidence>
<dbReference type="EMBL" id="JBHLVO010000002">
    <property type="protein sequence ID" value="MFC0270442.1"/>
    <property type="molecule type" value="Genomic_DNA"/>
</dbReference>
<feature type="transmembrane region" description="Helical" evidence="7">
    <location>
        <begin position="196"/>
        <end position="218"/>
    </location>
</feature>
<dbReference type="PANTHER" id="PTHR32089">
    <property type="entry name" value="METHYL-ACCEPTING CHEMOTAXIS PROTEIN MCPB"/>
    <property type="match status" value="1"/>
</dbReference>
<keyword evidence="1" id="KW-0488">Methylation</keyword>
<keyword evidence="6" id="KW-0175">Coiled coil</keyword>
<dbReference type="PRINTS" id="PR00260">
    <property type="entry name" value="CHEMTRNSDUCR"/>
</dbReference>
<keyword evidence="7" id="KW-1133">Transmembrane helix</keyword>
<evidence type="ECO:0000313" key="9">
    <source>
        <dbReference type="EMBL" id="MFC0270442.1"/>
    </source>
</evidence>
<keyword evidence="7" id="KW-0472">Membrane</keyword>
<evidence type="ECO:0000313" key="10">
    <source>
        <dbReference type="Proteomes" id="UP001589854"/>
    </source>
</evidence>
<dbReference type="Gene3D" id="1.10.287.950">
    <property type="entry name" value="Methyl-accepting chemotaxis protein"/>
    <property type="match status" value="1"/>
</dbReference>
<accession>A0ABV6G9S7</accession>